<feature type="compositionally biased region" description="Low complexity" evidence="1">
    <location>
        <begin position="994"/>
        <end position="1003"/>
    </location>
</feature>
<feature type="compositionally biased region" description="Acidic residues" evidence="1">
    <location>
        <begin position="199"/>
        <end position="238"/>
    </location>
</feature>
<dbReference type="PROSITE" id="PS51151">
    <property type="entry name" value="NAC_AB"/>
    <property type="match status" value="1"/>
</dbReference>
<feature type="region of interest" description="Disordered" evidence="1">
    <location>
        <begin position="188"/>
        <end position="242"/>
    </location>
</feature>
<feature type="compositionally biased region" description="Pro residues" evidence="1">
    <location>
        <begin position="969"/>
        <end position="988"/>
    </location>
</feature>
<feature type="domain" description="NAC-A/B" evidence="2">
    <location>
        <begin position="1165"/>
        <end position="1230"/>
    </location>
</feature>
<feature type="compositionally biased region" description="Low complexity" evidence="1">
    <location>
        <begin position="1062"/>
        <end position="1077"/>
    </location>
</feature>
<feature type="region of interest" description="Disordered" evidence="1">
    <location>
        <begin position="1"/>
        <end position="157"/>
    </location>
</feature>
<name>A0A8C3K1H1_9CHAR</name>
<dbReference type="PANTHER" id="PTHR21713">
    <property type="entry name" value="NASCENT POLYPEPTIDE ASSOCIATED COMPLEX ALPHA SUBUNIT-RELATED"/>
    <property type="match status" value="1"/>
</dbReference>
<dbReference type="SMART" id="SM01407">
    <property type="entry name" value="NAC"/>
    <property type="match status" value="1"/>
</dbReference>
<dbReference type="InterPro" id="IPR016641">
    <property type="entry name" value="EGD2/NACA0like"/>
</dbReference>
<feature type="compositionally biased region" description="Acidic residues" evidence="1">
    <location>
        <begin position="276"/>
        <end position="293"/>
    </location>
</feature>
<feature type="region of interest" description="Disordered" evidence="1">
    <location>
        <begin position="823"/>
        <end position="1176"/>
    </location>
</feature>
<dbReference type="GO" id="GO:0005854">
    <property type="term" value="C:nascent polypeptide-associated complex"/>
    <property type="evidence" value="ECO:0007669"/>
    <property type="project" value="InterPro"/>
</dbReference>
<dbReference type="Ensembl" id="ENSCPGT00000017073.1">
    <property type="protein sequence ID" value="ENSCPGP00000015593.1"/>
    <property type="gene ID" value="ENSCPGG00000010987.1"/>
</dbReference>
<dbReference type="FunFam" id="2.20.70.30:FF:000002">
    <property type="entry name" value="Nascent polypeptide-associated complex (NAC), alpha subunit"/>
    <property type="match status" value="1"/>
</dbReference>
<protein>
    <recommendedName>
        <fullName evidence="2">NAC-A/B domain-containing protein</fullName>
    </recommendedName>
</protein>
<reference evidence="3" key="2">
    <citation type="submission" date="2025-09" db="UniProtKB">
        <authorList>
            <consortium name="Ensembl"/>
        </authorList>
    </citation>
    <scope>IDENTIFICATION</scope>
</reference>
<accession>A0A8C3K1H1</accession>
<dbReference type="CDD" id="cd22054">
    <property type="entry name" value="NAC_NACA"/>
    <property type="match status" value="1"/>
</dbReference>
<feature type="compositionally biased region" description="Acidic residues" evidence="1">
    <location>
        <begin position="1122"/>
        <end position="1136"/>
    </location>
</feature>
<keyword evidence="4" id="KW-1185">Reference proteome</keyword>
<evidence type="ECO:0000256" key="1">
    <source>
        <dbReference type="SAM" id="MobiDB-lite"/>
    </source>
</evidence>
<feature type="region of interest" description="Disordered" evidence="1">
    <location>
        <begin position="583"/>
        <end position="789"/>
    </location>
</feature>
<dbReference type="Gene3D" id="2.20.70.30">
    <property type="entry name" value="Nascent polypeptide-associated complex domain"/>
    <property type="match status" value="1"/>
</dbReference>
<organism evidence="3 4">
    <name type="scientific">Calidris pygmaea</name>
    <name type="common">Spoon-billed sandpiper</name>
    <dbReference type="NCBI Taxonomy" id="425635"/>
    <lineage>
        <taxon>Eukaryota</taxon>
        <taxon>Metazoa</taxon>
        <taxon>Chordata</taxon>
        <taxon>Craniata</taxon>
        <taxon>Vertebrata</taxon>
        <taxon>Euteleostomi</taxon>
        <taxon>Archelosauria</taxon>
        <taxon>Archosauria</taxon>
        <taxon>Dinosauria</taxon>
        <taxon>Saurischia</taxon>
        <taxon>Theropoda</taxon>
        <taxon>Coelurosauria</taxon>
        <taxon>Aves</taxon>
        <taxon>Neognathae</taxon>
        <taxon>Neoaves</taxon>
        <taxon>Charadriiformes</taxon>
        <taxon>Scolopacidae</taxon>
        <taxon>Calidris</taxon>
    </lineage>
</organism>
<feature type="compositionally biased region" description="Basic and acidic residues" evidence="1">
    <location>
        <begin position="340"/>
        <end position="349"/>
    </location>
</feature>
<feature type="compositionally biased region" description="Polar residues" evidence="1">
    <location>
        <begin position="297"/>
        <end position="311"/>
    </location>
</feature>
<proteinExistence type="predicted"/>
<evidence type="ECO:0000259" key="2">
    <source>
        <dbReference type="PROSITE" id="PS51151"/>
    </source>
</evidence>
<dbReference type="InterPro" id="IPR002715">
    <property type="entry name" value="Nas_poly-pep-assoc_cplx_dom"/>
</dbReference>
<evidence type="ECO:0000313" key="4">
    <source>
        <dbReference type="Proteomes" id="UP000694419"/>
    </source>
</evidence>
<evidence type="ECO:0000313" key="3">
    <source>
        <dbReference type="Ensembl" id="ENSCPGP00000015593.1"/>
    </source>
</evidence>
<feature type="compositionally biased region" description="Acidic residues" evidence="1">
    <location>
        <begin position="1260"/>
        <end position="1272"/>
    </location>
</feature>
<feature type="compositionally biased region" description="Polar residues" evidence="1">
    <location>
        <begin position="1140"/>
        <end position="1152"/>
    </location>
</feature>
<feature type="compositionally biased region" description="Pro residues" evidence="1">
    <location>
        <begin position="917"/>
        <end position="930"/>
    </location>
</feature>
<dbReference type="Pfam" id="PF01849">
    <property type="entry name" value="NAC"/>
    <property type="match status" value="1"/>
</dbReference>
<sequence>MPAKEEARPQPEGASCDPGPPSAAPLDTRIVMGEETRSPAAPPELRGGPAVPCPFPAPTKDAPHHRQAAEPSHLGRTPPQPPTNLDPDLFFTAPSTPVRVGGSRLPPPPHNEEQTDGESEGLCSPPTSPSGSYMTAEGGSWGSSGTASTSPSCSPNLVAEAEAMAVAEAEGEEDDDDAMVEVETMGEVEAMAGLHMGASEEEEEEEDGPFAPPGDDDDDDEDGQTPEEEDEDEEEWGVSEDAGLIPAALLPFRGSLLFQAEAVEIAPLPPATAAREEDEEEEEAEEEEEEEEGGGSTSASFLHSLSETSITEGVDESFAFRDDTSASSDSAAYDGEEDERLYGTERHALGAEGGPPASRVPPRHGGIELHLHAGTAPATPASGEGSPRHGHHEGMVATMEEQRDGSETPPAASGEGNVEPDGSFLTSSSSSSELDAPGGCPSPEPPQVPEEVTEMVGAQEQMVVKDESITEPVAIGSVLQPLGLCSGEPRDPQTQGVGGDNVTPANGEPQGGHGSDGDNGDSDHELDVVRAGSNETAATDGHDELDTAATELVASLTPSLSATVATELVASVTPSPLATSLIPSMTSSPPATDLVASGMPSPLATDLVPSVTSSPPATDPVASVTPSPAATVAMDPVPSMSPSLPDELDTTATDPAPPSVTSNLPDGVGDGAVTPGDVSPCDAAEDLADVVATTSESLEPEVTTCPTEPGPMAEGTTTCLPVDPSEVPEEWDNATTTSSEDSSPELLETSRSRTDSSFFTAPEDSAGEMAVPPRPPSSEEEEEEEDAARRCLALCLPPSPPAVPPLLFTASEREVYVGVPPAPLELLQPPGAFSESGAAWEDRQRVTAMLRGSFGDLPAPRHPPRSPEPPEVPAEPPQQGTPGDEGTEEPPAPHEPPAPRPGDETAGDTDAKVPGGGGPPSPPSEPPAPPRQQEEEEETAGAASSPQPSPGGDVQPEPPQEPAGEAAPQAPPEPPSPPPAPSPPPPAPKLSQVPPLATTTTTAPSPPSSPGPQDTSGLPAGEERPSVLPPSRKHLEAPQPSPRKEKEPRGRQAGPGSGGNRGPPRGSLQSESSSSSEGDPPYPCPEIQRLREATGIALRQDKQPPAPRRCEANHKGSCNESESNDESIPELEEPEGSEQPPAQTQAQLTHSLGTGEETVSKAKQSRSEKKARKAMSKLGLRQIHGVTRITIRKSKNILFVITKPDVFKSPASDIYIVFGEAKIEDLSQQVHKAAAEKFKVPMEHSPLITETAPTLTIKEESEEEEEVGEEGP</sequence>
<dbReference type="InterPro" id="IPR038187">
    <property type="entry name" value="NAC_A/B_dom_sf"/>
</dbReference>
<dbReference type="AlphaFoldDB" id="A0A8C3K1H1"/>
<feature type="region of interest" description="Disordered" evidence="1">
    <location>
        <begin position="481"/>
        <end position="544"/>
    </location>
</feature>
<feature type="compositionally biased region" description="Low complexity" evidence="1">
    <location>
        <begin position="143"/>
        <end position="157"/>
    </location>
</feature>
<reference evidence="3" key="1">
    <citation type="submission" date="2025-08" db="UniProtKB">
        <authorList>
            <consortium name="Ensembl"/>
        </authorList>
    </citation>
    <scope>IDENTIFICATION</scope>
</reference>
<dbReference type="Proteomes" id="UP000694419">
    <property type="component" value="Unplaced"/>
</dbReference>
<feature type="compositionally biased region" description="Pro residues" evidence="1">
    <location>
        <begin position="866"/>
        <end position="876"/>
    </location>
</feature>
<feature type="region of interest" description="Disordered" evidence="1">
    <location>
        <begin position="268"/>
        <end position="468"/>
    </location>
</feature>
<feature type="region of interest" description="Disordered" evidence="1">
    <location>
        <begin position="1244"/>
        <end position="1272"/>
    </location>
</feature>